<keyword evidence="3" id="KW-1185">Reference proteome</keyword>
<dbReference type="AlphaFoldDB" id="A0A369JGC1"/>
<gene>
    <name evidence="2" type="ORF">Hypma_012698</name>
</gene>
<evidence type="ECO:0000313" key="2">
    <source>
        <dbReference type="EMBL" id="RDB20352.1"/>
    </source>
</evidence>
<organism evidence="2 3">
    <name type="scientific">Hypsizygus marmoreus</name>
    <name type="common">White beech mushroom</name>
    <name type="synonym">Agaricus marmoreus</name>
    <dbReference type="NCBI Taxonomy" id="39966"/>
    <lineage>
        <taxon>Eukaryota</taxon>
        <taxon>Fungi</taxon>
        <taxon>Dikarya</taxon>
        <taxon>Basidiomycota</taxon>
        <taxon>Agaricomycotina</taxon>
        <taxon>Agaricomycetes</taxon>
        <taxon>Agaricomycetidae</taxon>
        <taxon>Agaricales</taxon>
        <taxon>Tricholomatineae</taxon>
        <taxon>Lyophyllaceae</taxon>
        <taxon>Hypsizygus</taxon>
    </lineage>
</organism>
<feature type="transmembrane region" description="Helical" evidence="1">
    <location>
        <begin position="14"/>
        <end position="37"/>
    </location>
</feature>
<dbReference type="Proteomes" id="UP000076154">
    <property type="component" value="Unassembled WGS sequence"/>
</dbReference>
<protein>
    <submittedName>
        <fullName evidence="2">Uncharacterized protein</fullName>
    </submittedName>
</protein>
<keyword evidence="1" id="KW-0472">Membrane</keyword>
<name>A0A369JGC1_HYPMA</name>
<keyword evidence="1" id="KW-1133">Transmembrane helix</keyword>
<evidence type="ECO:0000313" key="3">
    <source>
        <dbReference type="Proteomes" id="UP000076154"/>
    </source>
</evidence>
<sequence length="72" mass="7878">MEVVVIWSSERRPLLISTIRTVLSAYLCVIISALVLLRAKLQRCPYTCGCQGLPVDRCKLATPSTVDAAPSM</sequence>
<dbReference type="InParanoid" id="A0A369JGC1"/>
<evidence type="ECO:0000256" key="1">
    <source>
        <dbReference type="SAM" id="Phobius"/>
    </source>
</evidence>
<comment type="caution">
    <text evidence="2">The sequence shown here is derived from an EMBL/GenBank/DDBJ whole genome shotgun (WGS) entry which is preliminary data.</text>
</comment>
<proteinExistence type="predicted"/>
<dbReference type="EMBL" id="LUEZ02000069">
    <property type="protein sequence ID" value="RDB20352.1"/>
    <property type="molecule type" value="Genomic_DNA"/>
</dbReference>
<keyword evidence="1" id="KW-0812">Transmembrane</keyword>
<reference evidence="2" key="1">
    <citation type="submission" date="2018-04" db="EMBL/GenBank/DDBJ databases">
        <title>Whole genome sequencing of Hypsizygus marmoreus.</title>
        <authorList>
            <person name="Choi I.-G."/>
            <person name="Min B."/>
            <person name="Kim J.-G."/>
            <person name="Kim S."/>
            <person name="Oh Y.-L."/>
            <person name="Kong W.-S."/>
            <person name="Park H."/>
            <person name="Jeong J."/>
            <person name="Song E.-S."/>
        </authorList>
    </citation>
    <scope>NUCLEOTIDE SEQUENCE [LARGE SCALE GENOMIC DNA]</scope>
    <source>
        <strain evidence="2">51987-8</strain>
    </source>
</reference>
<accession>A0A369JGC1</accession>